<dbReference type="EMBL" id="JAAIWM010000009">
    <property type="protein sequence ID" value="NEY73824.1"/>
    <property type="molecule type" value="Genomic_DNA"/>
</dbReference>
<dbReference type="SUPFAM" id="SSF55781">
    <property type="entry name" value="GAF domain-like"/>
    <property type="match status" value="2"/>
</dbReference>
<dbReference type="RefSeq" id="WP_163181681.1">
    <property type="nucleotide sequence ID" value="NZ_JAAIWM010000009.1"/>
</dbReference>
<dbReference type="PANTHER" id="PTHR46663:SF2">
    <property type="entry name" value="GGDEF DOMAIN-CONTAINING PROTEIN"/>
    <property type="match status" value="1"/>
</dbReference>
<dbReference type="NCBIfam" id="TIGR00254">
    <property type="entry name" value="GGDEF"/>
    <property type="match status" value="1"/>
</dbReference>
<dbReference type="Proteomes" id="UP000481043">
    <property type="component" value="Unassembled WGS sequence"/>
</dbReference>
<gene>
    <name evidence="2" type="ORF">G4D63_19085</name>
</gene>
<dbReference type="InterPro" id="IPR000160">
    <property type="entry name" value="GGDEF_dom"/>
</dbReference>
<dbReference type="FunFam" id="3.30.70.270:FF:000001">
    <property type="entry name" value="Diguanylate cyclase domain protein"/>
    <property type="match status" value="1"/>
</dbReference>
<evidence type="ECO:0000313" key="2">
    <source>
        <dbReference type="EMBL" id="NEY73824.1"/>
    </source>
</evidence>
<evidence type="ECO:0000259" key="1">
    <source>
        <dbReference type="PROSITE" id="PS50887"/>
    </source>
</evidence>
<dbReference type="SMART" id="SM00267">
    <property type="entry name" value="GGDEF"/>
    <property type="match status" value="1"/>
</dbReference>
<dbReference type="InterPro" id="IPR043128">
    <property type="entry name" value="Rev_trsase/Diguanyl_cyclase"/>
</dbReference>
<dbReference type="InterPro" id="IPR003018">
    <property type="entry name" value="GAF"/>
</dbReference>
<dbReference type="SUPFAM" id="SSF55073">
    <property type="entry name" value="Nucleotide cyclase"/>
    <property type="match status" value="1"/>
</dbReference>
<dbReference type="CDD" id="cd01949">
    <property type="entry name" value="GGDEF"/>
    <property type="match status" value="1"/>
</dbReference>
<dbReference type="Gene3D" id="3.30.70.270">
    <property type="match status" value="1"/>
</dbReference>
<proteinExistence type="predicted"/>
<name>A0A6M0QBS3_9BACI</name>
<accession>A0A6M0QBS3</accession>
<dbReference type="PANTHER" id="PTHR46663">
    <property type="entry name" value="DIGUANYLATE CYCLASE DGCT-RELATED"/>
    <property type="match status" value="1"/>
</dbReference>
<sequence length="424" mass="47965">MLTAKGGREPLSIPNLLEDPKTKEMELTKIFKSYLGAPILGNNGSVIGTLCAIDSEPYMFSDDQIELLQDLAHYLSDIMMIDQHIQQKDRTEQLLQLQNNLLVKIATGWPYKDMINEFCVTVEHLMNGYFCSVLEYKEETNQLTLIAAPSLSIEYQQGIQLVDVGPNEGSCGTAAYYKKRVIVEDIETSPFWENHRNLALNENLRSCWSVPILSSKKELLGTFAIYSQQSKAPTQEELDIFHQFSSLVGIALEKEKTEKRIHFLAFHDELTQVANRISFREKANEHIKNALRQQSKLFLMIIDLDEFKEINDQYGHQSGDEVIKETAKRMVSNVAHRGLVARLGGDEFSIVLPGLSYKETKELATSLTHILGQPIEVQGKQLQITASIGISQIGVNGCTLYELQKYADTAMYRAKRAGKNQYCF</sequence>
<dbReference type="InterPro" id="IPR029016">
    <property type="entry name" value="GAF-like_dom_sf"/>
</dbReference>
<comment type="caution">
    <text evidence="2">The sequence shown here is derived from an EMBL/GenBank/DDBJ whole genome shotgun (WGS) entry which is preliminary data.</text>
</comment>
<dbReference type="SMART" id="SM00065">
    <property type="entry name" value="GAF"/>
    <property type="match status" value="1"/>
</dbReference>
<dbReference type="InterPro" id="IPR052163">
    <property type="entry name" value="DGC-Regulatory_Protein"/>
</dbReference>
<dbReference type="Gene3D" id="3.30.450.40">
    <property type="match status" value="2"/>
</dbReference>
<evidence type="ECO:0000313" key="3">
    <source>
        <dbReference type="Proteomes" id="UP000481043"/>
    </source>
</evidence>
<dbReference type="Pfam" id="PF01590">
    <property type="entry name" value="GAF"/>
    <property type="match status" value="1"/>
</dbReference>
<keyword evidence="3" id="KW-1185">Reference proteome</keyword>
<organism evidence="2 3">
    <name type="scientific">Bacillus mesophilus</name>
    <dbReference type="NCBI Taxonomy" id="1808955"/>
    <lineage>
        <taxon>Bacteria</taxon>
        <taxon>Bacillati</taxon>
        <taxon>Bacillota</taxon>
        <taxon>Bacilli</taxon>
        <taxon>Bacillales</taxon>
        <taxon>Bacillaceae</taxon>
        <taxon>Bacillus</taxon>
    </lineage>
</organism>
<feature type="domain" description="GGDEF" evidence="1">
    <location>
        <begin position="295"/>
        <end position="424"/>
    </location>
</feature>
<dbReference type="Pfam" id="PF13185">
    <property type="entry name" value="GAF_2"/>
    <property type="match status" value="1"/>
</dbReference>
<protein>
    <submittedName>
        <fullName evidence="2">Diguanylate cyclase</fullName>
    </submittedName>
</protein>
<dbReference type="PROSITE" id="PS50887">
    <property type="entry name" value="GGDEF"/>
    <property type="match status" value="1"/>
</dbReference>
<dbReference type="Pfam" id="PF00990">
    <property type="entry name" value="GGDEF"/>
    <property type="match status" value="1"/>
</dbReference>
<dbReference type="AlphaFoldDB" id="A0A6M0QBS3"/>
<reference evidence="2 3" key="1">
    <citation type="submission" date="2020-02" db="EMBL/GenBank/DDBJ databases">
        <title>Bacillus aquiflavi sp. nov., isolated from yellow water of strong flavor Chinese baijiu in Yibin region of China.</title>
        <authorList>
            <person name="Xie J."/>
        </authorList>
    </citation>
    <scope>NUCLEOTIDE SEQUENCE [LARGE SCALE GENOMIC DNA]</scope>
    <source>
        <strain evidence="2 3">SA4</strain>
    </source>
</reference>
<dbReference type="InterPro" id="IPR029787">
    <property type="entry name" value="Nucleotide_cyclase"/>
</dbReference>